<dbReference type="PROSITE" id="PS01359">
    <property type="entry name" value="ZF_PHD_1"/>
    <property type="match status" value="1"/>
</dbReference>
<dbReference type="EMBL" id="JAPEVA010000009">
    <property type="protein sequence ID" value="KAJ4410047.1"/>
    <property type="molecule type" value="Genomic_DNA"/>
</dbReference>
<dbReference type="InterPro" id="IPR019786">
    <property type="entry name" value="Zinc_finger_PHD-type_CS"/>
</dbReference>
<feature type="region of interest" description="Disordered" evidence="4">
    <location>
        <begin position="473"/>
        <end position="514"/>
    </location>
</feature>
<dbReference type="SUPFAM" id="SSF57903">
    <property type="entry name" value="FYVE/PHD zinc finger"/>
    <property type="match status" value="1"/>
</dbReference>
<name>A0A9W8ZN50_9PLEO</name>
<sequence>MPSRVLVGPQGLQDHLAEPTASPTQHDKENVPLPVLQEVEIVYDTEQALDCQGRKHFDREANVQQYYIGQPEDPFHSYQGFPMPGLASADALRAFLRQQLQPDQVFDEYGDLCDIADISNDHLLILQTELWVKIPNSCSLVKAAMQHPSRAQNLIADQVAKISQLLEDKLTFVIREDIKELGCGYMEDLQTTRTHACHSLKLRLKSLVHWGTITPALPSGPILPFRRNGELMTNLDKPDYILYTRSLANIENPSYCVDCLDYLWRKRGETRESVQQLQENVFRLQYLYPEGTSVSQPVLKRKQAGLRSMKTGSLAVGETLSTITTPINAIMDELDEPLDDPTERNPTQKRPLQRTDSFTPSLRTPPSPAGHVASCAPPTRRFVSTATKRSNAREKENTSADPGKNNPGPQIIDLTTPPRGEEREFGQELDTNTKAPPAEVRMSPRKHKATMLMSQAIRAAPVKPVKPLGCVQKTSAASKPTKESKKRKNAPAGEQIKKQKKTRKTETKTSMPPINMDNLIQYSVPQEILLSRPRLCLSSSKRLQQAIKPAPAARAPSPPKLIVHFAKRPAESEVPDSVAGEEWAAFHRTHPTPTSKICYCNKPACHGKFKKGEEPQIVQCVSKDCRFRWFHYACLDLSEKGKARWGMLSCSVCRVGQELVERDRKNGWTADKMTNFPLVWKKGYIEEQLPALGCMVTQANPYGLGLEVQLAPKYERQTKETGTLGGLPKLGYPQSRPRAEEDEDVEWDNEIYEGENCGEDVYDEETEDEL</sequence>
<keyword evidence="6" id="KW-1185">Reference proteome</keyword>
<keyword evidence="3" id="KW-0862">Zinc</keyword>
<organism evidence="5 6">
    <name type="scientific">Didymella pomorum</name>
    <dbReference type="NCBI Taxonomy" id="749634"/>
    <lineage>
        <taxon>Eukaryota</taxon>
        <taxon>Fungi</taxon>
        <taxon>Dikarya</taxon>
        <taxon>Ascomycota</taxon>
        <taxon>Pezizomycotina</taxon>
        <taxon>Dothideomycetes</taxon>
        <taxon>Pleosporomycetidae</taxon>
        <taxon>Pleosporales</taxon>
        <taxon>Pleosporineae</taxon>
        <taxon>Didymellaceae</taxon>
        <taxon>Didymella</taxon>
    </lineage>
</organism>
<gene>
    <name evidence="5" type="ORF">N0V91_002056</name>
</gene>
<evidence type="ECO:0000313" key="5">
    <source>
        <dbReference type="EMBL" id="KAJ4410047.1"/>
    </source>
</evidence>
<protein>
    <recommendedName>
        <fullName evidence="7">Zinc finger PHD-type domain-containing protein</fullName>
    </recommendedName>
</protein>
<reference evidence="5" key="1">
    <citation type="submission" date="2022-10" db="EMBL/GenBank/DDBJ databases">
        <title>Tapping the CABI collections for fungal endophytes: first genome assemblies for Collariella, Neodidymelliopsis, Ascochyta clinopodiicola, Didymella pomorum, Didymosphaeria variabile, Neocosmospora piperis and Neocucurbitaria cava.</title>
        <authorList>
            <person name="Hill R."/>
        </authorList>
    </citation>
    <scope>NUCLEOTIDE SEQUENCE</scope>
    <source>
        <strain evidence="5">IMI 355091</strain>
    </source>
</reference>
<dbReference type="GO" id="GO:0008270">
    <property type="term" value="F:zinc ion binding"/>
    <property type="evidence" value="ECO:0007669"/>
    <property type="project" value="UniProtKB-KW"/>
</dbReference>
<feature type="compositionally biased region" description="Polar residues" evidence="4">
    <location>
        <begin position="344"/>
        <end position="362"/>
    </location>
</feature>
<feature type="compositionally biased region" description="Acidic residues" evidence="4">
    <location>
        <begin position="740"/>
        <end position="770"/>
    </location>
</feature>
<comment type="caution">
    <text evidence="5">The sequence shown here is derived from an EMBL/GenBank/DDBJ whole genome shotgun (WGS) entry which is preliminary data.</text>
</comment>
<proteinExistence type="predicted"/>
<evidence type="ECO:0000256" key="3">
    <source>
        <dbReference type="ARBA" id="ARBA00022833"/>
    </source>
</evidence>
<evidence type="ECO:0000313" key="6">
    <source>
        <dbReference type="Proteomes" id="UP001140510"/>
    </source>
</evidence>
<dbReference type="Proteomes" id="UP001140510">
    <property type="component" value="Unassembled WGS sequence"/>
</dbReference>
<evidence type="ECO:0000256" key="4">
    <source>
        <dbReference type="SAM" id="MobiDB-lite"/>
    </source>
</evidence>
<feature type="region of interest" description="Disordered" evidence="4">
    <location>
        <begin position="721"/>
        <end position="770"/>
    </location>
</feature>
<dbReference type="InterPro" id="IPR011011">
    <property type="entry name" value="Znf_FYVE_PHD"/>
</dbReference>
<evidence type="ECO:0008006" key="7">
    <source>
        <dbReference type="Google" id="ProtNLM"/>
    </source>
</evidence>
<dbReference type="AlphaFoldDB" id="A0A9W8ZN50"/>
<feature type="region of interest" description="Disordered" evidence="4">
    <location>
        <begin position="335"/>
        <end position="446"/>
    </location>
</feature>
<evidence type="ECO:0000256" key="1">
    <source>
        <dbReference type="ARBA" id="ARBA00022723"/>
    </source>
</evidence>
<dbReference type="Gene3D" id="3.30.40.10">
    <property type="entry name" value="Zinc/RING finger domain, C3HC4 (zinc finger)"/>
    <property type="match status" value="1"/>
</dbReference>
<keyword evidence="2" id="KW-0863">Zinc-finger</keyword>
<feature type="region of interest" description="Disordered" evidence="4">
    <location>
        <begin position="1"/>
        <end position="30"/>
    </location>
</feature>
<accession>A0A9W8ZN50</accession>
<dbReference type="InterPro" id="IPR013083">
    <property type="entry name" value="Znf_RING/FYVE/PHD"/>
</dbReference>
<dbReference type="OrthoDB" id="5411773at2759"/>
<keyword evidence="1" id="KW-0479">Metal-binding</keyword>
<evidence type="ECO:0000256" key="2">
    <source>
        <dbReference type="ARBA" id="ARBA00022771"/>
    </source>
</evidence>